<keyword evidence="2" id="KW-0472">Membrane</keyword>
<keyword evidence="3" id="KW-0548">Nucleotidyltransferase</keyword>
<dbReference type="EMBL" id="BKCJ010519296">
    <property type="protein sequence ID" value="GFA94482.1"/>
    <property type="molecule type" value="Genomic_DNA"/>
</dbReference>
<keyword evidence="2" id="KW-0812">Transmembrane</keyword>
<reference evidence="3" key="1">
    <citation type="journal article" date="2019" name="Sci. Rep.">
        <title>Draft genome of Tanacetum cinerariifolium, the natural source of mosquito coil.</title>
        <authorList>
            <person name="Yamashiro T."/>
            <person name="Shiraishi A."/>
            <person name="Satake H."/>
            <person name="Nakayama K."/>
        </authorList>
    </citation>
    <scope>NUCLEOTIDE SEQUENCE</scope>
</reference>
<organism evidence="3">
    <name type="scientific">Tanacetum cinerariifolium</name>
    <name type="common">Dalmatian daisy</name>
    <name type="synonym">Chrysanthemum cinerariifolium</name>
    <dbReference type="NCBI Taxonomy" id="118510"/>
    <lineage>
        <taxon>Eukaryota</taxon>
        <taxon>Viridiplantae</taxon>
        <taxon>Streptophyta</taxon>
        <taxon>Embryophyta</taxon>
        <taxon>Tracheophyta</taxon>
        <taxon>Spermatophyta</taxon>
        <taxon>Magnoliopsida</taxon>
        <taxon>eudicotyledons</taxon>
        <taxon>Gunneridae</taxon>
        <taxon>Pentapetalae</taxon>
        <taxon>asterids</taxon>
        <taxon>campanulids</taxon>
        <taxon>Asterales</taxon>
        <taxon>Asteraceae</taxon>
        <taxon>Asteroideae</taxon>
        <taxon>Anthemideae</taxon>
        <taxon>Anthemidinae</taxon>
        <taxon>Tanacetum</taxon>
    </lineage>
</organism>
<name>A0A699KH39_TANCI</name>
<protein>
    <submittedName>
        <fullName evidence="3">RNA-directed DNA polymerase, eukaryota, reverse transcriptase zinc-binding domain protein</fullName>
    </submittedName>
</protein>
<proteinExistence type="predicted"/>
<evidence type="ECO:0000256" key="2">
    <source>
        <dbReference type="SAM" id="Phobius"/>
    </source>
</evidence>
<feature type="compositionally biased region" description="Acidic residues" evidence="1">
    <location>
        <begin position="1"/>
        <end position="11"/>
    </location>
</feature>
<feature type="non-terminal residue" evidence="3">
    <location>
        <position position="421"/>
    </location>
</feature>
<keyword evidence="3" id="KW-0808">Transferase</keyword>
<accession>A0A699KH39</accession>
<keyword evidence="3" id="KW-0695">RNA-directed DNA polymerase</keyword>
<evidence type="ECO:0000256" key="1">
    <source>
        <dbReference type="SAM" id="MobiDB-lite"/>
    </source>
</evidence>
<feature type="region of interest" description="Disordered" evidence="1">
    <location>
        <begin position="1"/>
        <end position="59"/>
    </location>
</feature>
<keyword evidence="2" id="KW-1133">Transmembrane helix</keyword>
<sequence>MDSNESDDDHDMEEHISTNEDVDPNAALDDFIQQNIVKESALKDSKEGDQTNVSTHVAGDNETLFSGKVKEEYFVTKEDKPSEEDVLSKHPGFENFIKENSECSISSNASRSALCGETSTSTMGVVWREDLDILKAIQWQAVIVEKSQSAEISSHFSRIKRLSTVKRLLVFCSPLGIMLIMTSLTFKSWPLIEDGRIIILSSFTRKNLILVRLRSEYFIRGLIALFEKVVKDKWDDITGEVPEVETSRMNLLLVDMRNLDQKIDEGLASDEDKSSRISKLQELDYFEKMNSLDLMQKAKVKWEVEGDENSKFFHGLINSRRKSQSIHGIMHEGLWLSGPKDIKEAFINFYKKKFSCHGSQVSFPSFMPAHRHNASDQDLLEAVVSIEEIKTAVWDCGSNKASGPDGYSFLFIKRFWDLLKH</sequence>
<feature type="transmembrane region" description="Helical" evidence="2">
    <location>
        <begin position="168"/>
        <end position="186"/>
    </location>
</feature>
<feature type="compositionally biased region" description="Basic and acidic residues" evidence="1">
    <location>
        <begin position="40"/>
        <end position="49"/>
    </location>
</feature>
<dbReference type="GO" id="GO:0003964">
    <property type="term" value="F:RNA-directed DNA polymerase activity"/>
    <property type="evidence" value="ECO:0007669"/>
    <property type="project" value="UniProtKB-KW"/>
</dbReference>
<gene>
    <name evidence="3" type="ORF">Tci_666454</name>
</gene>
<dbReference type="AlphaFoldDB" id="A0A699KH39"/>
<comment type="caution">
    <text evidence="3">The sequence shown here is derived from an EMBL/GenBank/DDBJ whole genome shotgun (WGS) entry which is preliminary data.</text>
</comment>
<evidence type="ECO:0000313" key="3">
    <source>
        <dbReference type="EMBL" id="GFA94482.1"/>
    </source>
</evidence>